<dbReference type="PROSITE" id="PS50109">
    <property type="entry name" value="HIS_KIN"/>
    <property type="match status" value="1"/>
</dbReference>
<feature type="compositionally biased region" description="Basic and acidic residues" evidence="14">
    <location>
        <begin position="191"/>
        <end position="204"/>
    </location>
</feature>
<evidence type="ECO:0000259" key="17">
    <source>
        <dbReference type="PROSITE" id="PS50885"/>
    </source>
</evidence>
<dbReference type="PANTHER" id="PTHR45528">
    <property type="entry name" value="SENSOR HISTIDINE KINASE CPXA"/>
    <property type="match status" value="1"/>
</dbReference>
<dbReference type="PRINTS" id="PR00344">
    <property type="entry name" value="BCTRLSENSOR"/>
</dbReference>
<dbReference type="EMBL" id="JACOFZ010000001">
    <property type="protein sequence ID" value="MBC3881221.1"/>
    <property type="molecule type" value="Genomic_DNA"/>
</dbReference>
<evidence type="ECO:0000313" key="19">
    <source>
        <dbReference type="Proteomes" id="UP000627446"/>
    </source>
</evidence>
<feature type="transmembrane region" description="Helical" evidence="15">
    <location>
        <begin position="211"/>
        <end position="237"/>
    </location>
</feature>
<feature type="region of interest" description="Disordered" evidence="14">
    <location>
        <begin position="184"/>
        <end position="206"/>
    </location>
</feature>
<evidence type="ECO:0000256" key="6">
    <source>
        <dbReference type="ARBA" id="ARBA00022679"/>
    </source>
</evidence>
<keyword evidence="19" id="KW-1185">Reference proteome</keyword>
<dbReference type="InterPro" id="IPR004358">
    <property type="entry name" value="Sig_transdc_His_kin-like_C"/>
</dbReference>
<keyword evidence="7 15" id="KW-0812">Transmembrane</keyword>
<feature type="domain" description="Histidine kinase" evidence="16">
    <location>
        <begin position="298"/>
        <end position="512"/>
    </location>
</feature>
<evidence type="ECO:0000256" key="12">
    <source>
        <dbReference type="ARBA" id="ARBA00023012"/>
    </source>
</evidence>
<evidence type="ECO:0000256" key="5">
    <source>
        <dbReference type="ARBA" id="ARBA00022553"/>
    </source>
</evidence>
<sequence length="516" mass="58330">MTGFSFSRLFLSRLFWKFFASILLAQLAATLAVGGAIWWKNRQNTETKIELIDTSPRASDAIESASATLQHGGEAALKQLLANMKHHRVYAVNRAQQELLGRAVSLSMLEQVRDQLQRGPESAAVKEIMLDGERYLLFLPQPDPSHVNPLRDFDHMMPRDFDQHPSGPRSEFKPREREYKEDLLNTPPLHVKGEGDKRVDDRRGPRPPKNLLLAPWILISAAVTMSLLFAAVLAWMFTRPLMALQQAFTAAAQGNLQARFDQRQHWIDDELNQLGQNFDQMTAQLRAMMQQQTKLMHDVSHELRSPLARMQAAIGLIHQQPERTLTYIDRIERESTRMDHLIGELLTLARLEAGAIQSATETIHISEVMETLLDDMRFEAEQQAQSLVYSLRDDFRLSAQLDLLVRAIENIVRNAIKYSPSGSQIEIQVNFNQETQCGWIHISDQGPGVPEADLESIFQAFYRSQQAHHTATGHGLGLAIARQIIHHLQGSIKAINRPQGGLSISIRLPAQLLPDL</sequence>
<evidence type="ECO:0000256" key="11">
    <source>
        <dbReference type="ARBA" id="ARBA00022989"/>
    </source>
</evidence>
<keyword evidence="5" id="KW-0597">Phosphoprotein</keyword>
<evidence type="ECO:0000256" key="7">
    <source>
        <dbReference type="ARBA" id="ARBA00022692"/>
    </source>
</evidence>
<comment type="catalytic activity">
    <reaction evidence="1">
        <text>ATP + protein L-histidine = ADP + protein N-phospho-L-histidine.</text>
        <dbReference type="EC" id="2.7.13.3"/>
    </reaction>
</comment>
<dbReference type="InterPro" id="IPR005467">
    <property type="entry name" value="His_kinase_dom"/>
</dbReference>
<dbReference type="InterPro" id="IPR036890">
    <property type="entry name" value="HATPase_C_sf"/>
</dbReference>
<evidence type="ECO:0000256" key="3">
    <source>
        <dbReference type="ARBA" id="ARBA00012438"/>
    </source>
</evidence>
<comment type="subcellular location">
    <subcellularLocation>
        <location evidence="2">Cell membrane</location>
        <topology evidence="2">Multi-pass membrane protein</topology>
    </subcellularLocation>
</comment>
<accession>A0A923KSH3</accession>
<dbReference type="Gene3D" id="1.10.287.130">
    <property type="match status" value="1"/>
</dbReference>
<dbReference type="GO" id="GO:0005524">
    <property type="term" value="F:ATP binding"/>
    <property type="evidence" value="ECO:0007669"/>
    <property type="project" value="UniProtKB-KW"/>
</dbReference>
<evidence type="ECO:0000256" key="15">
    <source>
        <dbReference type="SAM" id="Phobius"/>
    </source>
</evidence>
<organism evidence="18 19">
    <name type="scientific">Undibacterium nitidum</name>
    <dbReference type="NCBI Taxonomy" id="2762298"/>
    <lineage>
        <taxon>Bacteria</taxon>
        <taxon>Pseudomonadati</taxon>
        <taxon>Pseudomonadota</taxon>
        <taxon>Betaproteobacteria</taxon>
        <taxon>Burkholderiales</taxon>
        <taxon>Oxalobacteraceae</taxon>
        <taxon>Undibacterium</taxon>
    </lineage>
</organism>
<dbReference type="SUPFAM" id="SSF158472">
    <property type="entry name" value="HAMP domain-like"/>
    <property type="match status" value="1"/>
</dbReference>
<feature type="domain" description="HAMP" evidence="17">
    <location>
        <begin position="235"/>
        <end position="290"/>
    </location>
</feature>
<keyword evidence="11 15" id="KW-1133">Transmembrane helix</keyword>
<evidence type="ECO:0000259" key="16">
    <source>
        <dbReference type="PROSITE" id="PS50109"/>
    </source>
</evidence>
<keyword evidence="8" id="KW-0547">Nucleotide-binding</keyword>
<dbReference type="SUPFAM" id="SSF47384">
    <property type="entry name" value="Homodimeric domain of signal transducing histidine kinase"/>
    <property type="match status" value="1"/>
</dbReference>
<keyword evidence="4" id="KW-1003">Cell membrane</keyword>
<evidence type="ECO:0000256" key="14">
    <source>
        <dbReference type="SAM" id="MobiDB-lite"/>
    </source>
</evidence>
<dbReference type="SUPFAM" id="SSF55874">
    <property type="entry name" value="ATPase domain of HSP90 chaperone/DNA topoisomerase II/histidine kinase"/>
    <property type="match status" value="1"/>
</dbReference>
<evidence type="ECO:0000256" key="4">
    <source>
        <dbReference type="ARBA" id="ARBA00022475"/>
    </source>
</evidence>
<evidence type="ECO:0000256" key="9">
    <source>
        <dbReference type="ARBA" id="ARBA00022777"/>
    </source>
</evidence>
<keyword evidence="13 15" id="KW-0472">Membrane</keyword>
<dbReference type="Proteomes" id="UP000627446">
    <property type="component" value="Unassembled WGS sequence"/>
</dbReference>
<dbReference type="SMART" id="SM00388">
    <property type="entry name" value="HisKA"/>
    <property type="match status" value="1"/>
</dbReference>
<keyword evidence="9" id="KW-0418">Kinase</keyword>
<protein>
    <recommendedName>
        <fullName evidence="3">histidine kinase</fullName>
        <ecNumber evidence="3">2.7.13.3</ecNumber>
    </recommendedName>
</protein>
<dbReference type="SMART" id="SM00304">
    <property type="entry name" value="HAMP"/>
    <property type="match status" value="1"/>
</dbReference>
<dbReference type="InterPro" id="IPR036097">
    <property type="entry name" value="HisK_dim/P_sf"/>
</dbReference>
<feature type="region of interest" description="Disordered" evidence="14">
    <location>
        <begin position="155"/>
        <end position="174"/>
    </location>
</feature>
<dbReference type="CDD" id="cd06225">
    <property type="entry name" value="HAMP"/>
    <property type="match status" value="1"/>
</dbReference>
<dbReference type="EC" id="2.7.13.3" evidence="3"/>
<dbReference type="GO" id="GO:0005886">
    <property type="term" value="C:plasma membrane"/>
    <property type="evidence" value="ECO:0007669"/>
    <property type="project" value="UniProtKB-SubCell"/>
</dbReference>
<dbReference type="Pfam" id="PF02518">
    <property type="entry name" value="HATPase_c"/>
    <property type="match status" value="1"/>
</dbReference>
<proteinExistence type="predicted"/>
<name>A0A923KSH3_9BURK</name>
<dbReference type="InterPro" id="IPR003660">
    <property type="entry name" value="HAMP_dom"/>
</dbReference>
<feature type="transmembrane region" description="Helical" evidence="15">
    <location>
        <begin position="14"/>
        <end position="39"/>
    </location>
</feature>
<gene>
    <name evidence="18" type="ORF">H8K36_07555</name>
</gene>
<dbReference type="GO" id="GO:0000155">
    <property type="term" value="F:phosphorelay sensor kinase activity"/>
    <property type="evidence" value="ECO:0007669"/>
    <property type="project" value="InterPro"/>
</dbReference>
<dbReference type="SMART" id="SM00387">
    <property type="entry name" value="HATPase_c"/>
    <property type="match status" value="1"/>
</dbReference>
<dbReference type="RefSeq" id="WP_186914267.1">
    <property type="nucleotide sequence ID" value="NZ_JACOFZ010000001.1"/>
</dbReference>
<dbReference type="InterPro" id="IPR003594">
    <property type="entry name" value="HATPase_dom"/>
</dbReference>
<dbReference type="Pfam" id="PF00512">
    <property type="entry name" value="HisKA"/>
    <property type="match status" value="1"/>
</dbReference>
<dbReference type="InterPro" id="IPR003661">
    <property type="entry name" value="HisK_dim/P_dom"/>
</dbReference>
<keyword evidence="10" id="KW-0067">ATP-binding</keyword>
<reference evidence="18" key="1">
    <citation type="submission" date="2020-08" db="EMBL/GenBank/DDBJ databases">
        <title>Novel species isolated from subtropical streams in China.</title>
        <authorList>
            <person name="Lu H."/>
        </authorList>
    </citation>
    <scope>NUCLEOTIDE SEQUENCE</scope>
    <source>
        <strain evidence="18">LX22W</strain>
    </source>
</reference>
<dbReference type="AlphaFoldDB" id="A0A923KSH3"/>
<dbReference type="InterPro" id="IPR050398">
    <property type="entry name" value="HssS/ArlS-like"/>
</dbReference>
<dbReference type="Gene3D" id="6.10.340.10">
    <property type="match status" value="1"/>
</dbReference>
<keyword evidence="12" id="KW-0902">Two-component regulatory system</keyword>
<dbReference type="CDD" id="cd00082">
    <property type="entry name" value="HisKA"/>
    <property type="match status" value="1"/>
</dbReference>
<keyword evidence="6" id="KW-0808">Transferase</keyword>
<evidence type="ECO:0000256" key="1">
    <source>
        <dbReference type="ARBA" id="ARBA00000085"/>
    </source>
</evidence>
<evidence type="ECO:0000256" key="13">
    <source>
        <dbReference type="ARBA" id="ARBA00023136"/>
    </source>
</evidence>
<evidence type="ECO:0000256" key="8">
    <source>
        <dbReference type="ARBA" id="ARBA00022741"/>
    </source>
</evidence>
<evidence type="ECO:0000256" key="10">
    <source>
        <dbReference type="ARBA" id="ARBA00022840"/>
    </source>
</evidence>
<dbReference type="PANTHER" id="PTHR45528:SF1">
    <property type="entry name" value="SENSOR HISTIDINE KINASE CPXA"/>
    <property type="match status" value="1"/>
</dbReference>
<dbReference type="Gene3D" id="3.30.565.10">
    <property type="entry name" value="Histidine kinase-like ATPase, C-terminal domain"/>
    <property type="match status" value="1"/>
</dbReference>
<comment type="caution">
    <text evidence="18">The sequence shown here is derived from an EMBL/GenBank/DDBJ whole genome shotgun (WGS) entry which is preliminary data.</text>
</comment>
<dbReference type="PROSITE" id="PS50885">
    <property type="entry name" value="HAMP"/>
    <property type="match status" value="1"/>
</dbReference>
<evidence type="ECO:0000313" key="18">
    <source>
        <dbReference type="EMBL" id="MBC3881221.1"/>
    </source>
</evidence>
<evidence type="ECO:0000256" key="2">
    <source>
        <dbReference type="ARBA" id="ARBA00004651"/>
    </source>
</evidence>